<dbReference type="AlphaFoldDB" id="A0A5M9JSW0"/>
<feature type="transmembrane region" description="Helical" evidence="6">
    <location>
        <begin position="103"/>
        <end position="130"/>
    </location>
</feature>
<reference evidence="8 9" key="1">
    <citation type="submission" date="2019-06" db="EMBL/GenBank/DDBJ databases">
        <title>Genome Sequence of the Brown Rot Fungal Pathogen Monilinia fructicola.</title>
        <authorList>
            <person name="De Miccolis Angelini R.M."/>
            <person name="Landi L."/>
            <person name="Abate D."/>
            <person name="Pollastro S."/>
            <person name="Romanazzi G."/>
            <person name="Faretra F."/>
        </authorList>
    </citation>
    <scope>NUCLEOTIDE SEQUENCE [LARGE SCALE GENOMIC DNA]</scope>
    <source>
        <strain evidence="8 9">Mfrc123</strain>
    </source>
</reference>
<feature type="domain" description="Major facilitator superfamily (MFS) profile" evidence="7">
    <location>
        <begin position="105"/>
        <end position="591"/>
    </location>
</feature>
<evidence type="ECO:0000256" key="2">
    <source>
        <dbReference type="ARBA" id="ARBA00022692"/>
    </source>
</evidence>
<evidence type="ECO:0000256" key="4">
    <source>
        <dbReference type="ARBA" id="ARBA00023136"/>
    </source>
</evidence>
<dbReference type="Gene3D" id="1.20.1720.10">
    <property type="entry name" value="Multidrug resistance protein D"/>
    <property type="match status" value="1"/>
</dbReference>
<proteinExistence type="predicted"/>
<keyword evidence="2 6" id="KW-0812">Transmembrane</keyword>
<organism evidence="8 9">
    <name type="scientific">Monilinia fructicola</name>
    <name type="common">Brown rot fungus</name>
    <name type="synonym">Ciboria fructicola</name>
    <dbReference type="NCBI Taxonomy" id="38448"/>
    <lineage>
        <taxon>Eukaryota</taxon>
        <taxon>Fungi</taxon>
        <taxon>Dikarya</taxon>
        <taxon>Ascomycota</taxon>
        <taxon>Pezizomycotina</taxon>
        <taxon>Leotiomycetes</taxon>
        <taxon>Helotiales</taxon>
        <taxon>Sclerotiniaceae</taxon>
        <taxon>Monilinia</taxon>
    </lineage>
</organism>
<dbReference type="PROSITE" id="PS50850">
    <property type="entry name" value="MFS"/>
    <property type="match status" value="1"/>
</dbReference>
<evidence type="ECO:0000313" key="8">
    <source>
        <dbReference type="EMBL" id="KAA8572331.1"/>
    </source>
</evidence>
<dbReference type="VEuPathDB" id="FungiDB:MFRU_003g04390"/>
<evidence type="ECO:0000256" key="6">
    <source>
        <dbReference type="SAM" id="Phobius"/>
    </source>
</evidence>
<gene>
    <name evidence="8" type="ORF">EYC84_002955</name>
</gene>
<evidence type="ECO:0000256" key="5">
    <source>
        <dbReference type="SAM" id="MobiDB-lite"/>
    </source>
</evidence>
<feature type="region of interest" description="Disordered" evidence="5">
    <location>
        <begin position="68"/>
        <end position="90"/>
    </location>
</feature>
<feature type="transmembrane region" description="Helical" evidence="6">
    <location>
        <begin position="259"/>
        <end position="283"/>
    </location>
</feature>
<feature type="transmembrane region" description="Helical" evidence="6">
    <location>
        <begin position="295"/>
        <end position="319"/>
    </location>
</feature>
<dbReference type="PANTHER" id="PTHR23501:SF94">
    <property type="entry name" value="MAJOR FACILITATOR SUPERFAMILY (MFS) PROFILE DOMAIN-CONTAINING PROTEIN"/>
    <property type="match status" value="1"/>
</dbReference>
<dbReference type="InterPro" id="IPR020846">
    <property type="entry name" value="MFS_dom"/>
</dbReference>
<feature type="transmembrane region" description="Helical" evidence="6">
    <location>
        <begin position="564"/>
        <end position="586"/>
    </location>
</feature>
<dbReference type="InterPro" id="IPR036259">
    <property type="entry name" value="MFS_trans_sf"/>
</dbReference>
<feature type="transmembrane region" description="Helical" evidence="6">
    <location>
        <begin position="171"/>
        <end position="192"/>
    </location>
</feature>
<feature type="transmembrane region" description="Helical" evidence="6">
    <location>
        <begin position="491"/>
        <end position="516"/>
    </location>
</feature>
<dbReference type="GO" id="GO:0005886">
    <property type="term" value="C:plasma membrane"/>
    <property type="evidence" value="ECO:0007669"/>
    <property type="project" value="TreeGrafter"/>
</dbReference>
<name>A0A5M9JSW0_MONFR</name>
<keyword evidence="9" id="KW-1185">Reference proteome</keyword>
<feature type="transmembrane region" description="Helical" evidence="6">
    <location>
        <begin position="235"/>
        <end position="253"/>
    </location>
</feature>
<accession>A0A5M9JSW0</accession>
<evidence type="ECO:0000313" key="9">
    <source>
        <dbReference type="Proteomes" id="UP000322873"/>
    </source>
</evidence>
<comment type="subcellular location">
    <subcellularLocation>
        <location evidence="1">Membrane</location>
        <topology evidence="1">Multi-pass membrane protein</topology>
    </subcellularLocation>
</comment>
<feature type="transmembrane region" description="Helical" evidence="6">
    <location>
        <begin position="405"/>
        <end position="424"/>
    </location>
</feature>
<dbReference type="Pfam" id="PF07690">
    <property type="entry name" value="MFS_1"/>
    <property type="match status" value="1"/>
</dbReference>
<evidence type="ECO:0000256" key="1">
    <source>
        <dbReference type="ARBA" id="ARBA00004141"/>
    </source>
</evidence>
<comment type="caution">
    <text evidence="8">The sequence shown here is derived from an EMBL/GenBank/DDBJ whole genome shotgun (WGS) entry which is preliminary data.</text>
</comment>
<sequence length="618" mass="67782">MVRSLQEEPNLVVEVDNPLHAPFGRTPVGELEYYDTEAPERHHRAMEMQGVPTKTATSGILEEKPAEVGLPQAGSELKENPPVDAQENETENFTDWKAGRQEWLIMIVLLIVSLMASIDATILVPVLPVLASELNGSAIDTFWAGASYLLANAVFQPFFAALSDIFGRQQLLFLSVLIFTVGTVVCCTAKNFTHMLAGRSVQGIGGGGIIVLVLIIMTDIIPLRQRPKYNSFVQMAWAFGTITGPLIGGGIVKHTTWRWIFYLNFPFCAAALVLTPLILTFKIKTSSLKTKMSRVDWVGGILFIASLTSFLMAMTWGGVQFEWGAYQTLVPLILGAVGLCLTVAWERWLAEEPFLRLFLFNSRSSILAYICCILQGFLMLCGLYYMPFYLASVKSLSPIQTGVGLLPVTAILLPTSMMVGVIMTRTGRLRWALWSGWAVMCLAYGLMIILDEDSSTVRWVWIFIVVGLAHGLIMMPMIFGIQAMARSEDVAYAAAMYAFLRTFGQSIGVAIGGTVFQNLLTKHLRDAGLPGSIGKDAEGFLQELAVLPNSSSFKMQVKHAYGQAFHAVFGVMLAASGLGLICSLGIGKFSLDRRNESQHVLRKKGEATVISEKHEADP</sequence>
<evidence type="ECO:0000259" key="7">
    <source>
        <dbReference type="PROSITE" id="PS50850"/>
    </source>
</evidence>
<dbReference type="PRINTS" id="PR01036">
    <property type="entry name" value="TCRTETB"/>
</dbReference>
<dbReference type="Gene3D" id="1.20.1250.20">
    <property type="entry name" value="MFS general substrate transporter like domains"/>
    <property type="match status" value="1"/>
</dbReference>
<feature type="transmembrane region" description="Helical" evidence="6">
    <location>
        <begin position="431"/>
        <end position="450"/>
    </location>
</feature>
<dbReference type="Proteomes" id="UP000322873">
    <property type="component" value="Unassembled WGS sequence"/>
</dbReference>
<dbReference type="SUPFAM" id="SSF103473">
    <property type="entry name" value="MFS general substrate transporter"/>
    <property type="match status" value="1"/>
</dbReference>
<protein>
    <recommendedName>
        <fullName evidence="7">Major facilitator superfamily (MFS) profile domain-containing protein</fullName>
    </recommendedName>
</protein>
<keyword evidence="3 6" id="KW-1133">Transmembrane helix</keyword>
<feature type="transmembrane region" description="Helical" evidence="6">
    <location>
        <begin position="325"/>
        <end position="345"/>
    </location>
</feature>
<dbReference type="GO" id="GO:0022857">
    <property type="term" value="F:transmembrane transporter activity"/>
    <property type="evidence" value="ECO:0007669"/>
    <property type="project" value="InterPro"/>
</dbReference>
<feature type="transmembrane region" description="Helical" evidence="6">
    <location>
        <begin position="142"/>
        <end position="162"/>
    </location>
</feature>
<dbReference type="PANTHER" id="PTHR23501">
    <property type="entry name" value="MAJOR FACILITATOR SUPERFAMILY"/>
    <property type="match status" value="1"/>
</dbReference>
<feature type="transmembrane region" description="Helical" evidence="6">
    <location>
        <begin position="204"/>
        <end position="223"/>
    </location>
</feature>
<dbReference type="InterPro" id="IPR011701">
    <property type="entry name" value="MFS"/>
</dbReference>
<keyword evidence="4 6" id="KW-0472">Membrane</keyword>
<feature type="transmembrane region" description="Helical" evidence="6">
    <location>
        <begin position="366"/>
        <end position="385"/>
    </location>
</feature>
<dbReference type="EMBL" id="VICG01000004">
    <property type="protein sequence ID" value="KAA8572331.1"/>
    <property type="molecule type" value="Genomic_DNA"/>
</dbReference>
<feature type="transmembrane region" description="Helical" evidence="6">
    <location>
        <begin position="456"/>
        <end position="479"/>
    </location>
</feature>
<evidence type="ECO:0000256" key="3">
    <source>
        <dbReference type="ARBA" id="ARBA00022989"/>
    </source>
</evidence>